<dbReference type="InterPro" id="IPR004812">
    <property type="entry name" value="Efflux_drug-R_Bcr/CmlA"/>
</dbReference>
<feature type="transmembrane region" description="Helical" evidence="8">
    <location>
        <begin position="158"/>
        <end position="180"/>
    </location>
</feature>
<feature type="transmembrane region" description="Helical" evidence="8">
    <location>
        <begin position="73"/>
        <end position="90"/>
    </location>
</feature>
<evidence type="ECO:0000256" key="6">
    <source>
        <dbReference type="ARBA" id="ARBA00022989"/>
    </source>
</evidence>
<keyword evidence="3" id="KW-0813">Transport</keyword>
<feature type="transmembrane region" description="Helical" evidence="8">
    <location>
        <begin position="296"/>
        <end position="315"/>
    </location>
</feature>
<feature type="transmembrane region" description="Helical" evidence="8">
    <location>
        <begin position="271"/>
        <end position="290"/>
    </location>
</feature>
<organism evidence="10 11">
    <name type="scientific">Pedobacter caeni</name>
    <dbReference type="NCBI Taxonomy" id="288992"/>
    <lineage>
        <taxon>Bacteria</taxon>
        <taxon>Pseudomonadati</taxon>
        <taxon>Bacteroidota</taxon>
        <taxon>Sphingobacteriia</taxon>
        <taxon>Sphingobacteriales</taxon>
        <taxon>Sphingobacteriaceae</taxon>
        <taxon>Pedobacter</taxon>
    </lineage>
</organism>
<dbReference type="PROSITE" id="PS50850">
    <property type="entry name" value="MFS"/>
    <property type="match status" value="1"/>
</dbReference>
<evidence type="ECO:0000256" key="8">
    <source>
        <dbReference type="SAM" id="Phobius"/>
    </source>
</evidence>
<evidence type="ECO:0000256" key="3">
    <source>
        <dbReference type="ARBA" id="ARBA00022448"/>
    </source>
</evidence>
<dbReference type="OrthoDB" id="9800416at2"/>
<dbReference type="CDD" id="cd17320">
    <property type="entry name" value="MFS_MdfA_MDR_like"/>
    <property type="match status" value="1"/>
</dbReference>
<dbReference type="SUPFAM" id="SSF103473">
    <property type="entry name" value="MFS general substrate transporter"/>
    <property type="match status" value="1"/>
</dbReference>
<feature type="transmembrane region" description="Helical" evidence="8">
    <location>
        <begin position="354"/>
        <end position="372"/>
    </location>
</feature>
<dbReference type="PANTHER" id="PTHR23502">
    <property type="entry name" value="MAJOR FACILITATOR SUPERFAMILY"/>
    <property type="match status" value="1"/>
</dbReference>
<evidence type="ECO:0000256" key="5">
    <source>
        <dbReference type="ARBA" id="ARBA00022692"/>
    </source>
</evidence>
<dbReference type="EMBL" id="FQUQ01000001">
    <property type="protein sequence ID" value="SHE55740.1"/>
    <property type="molecule type" value="Genomic_DNA"/>
</dbReference>
<accession>A0A1M4UGQ5</accession>
<evidence type="ECO:0000256" key="4">
    <source>
        <dbReference type="ARBA" id="ARBA00022475"/>
    </source>
</evidence>
<dbReference type="STRING" id="288992.SAMN04488522_101549"/>
<proteinExistence type="inferred from homology"/>
<feature type="transmembrane region" description="Helical" evidence="8">
    <location>
        <begin position="241"/>
        <end position="259"/>
    </location>
</feature>
<evidence type="ECO:0000259" key="9">
    <source>
        <dbReference type="PROSITE" id="PS50850"/>
    </source>
</evidence>
<dbReference type="InterPro" id="IPR020846">
    <property type="entry name" value="MFS_dom"/>
</dbReference>
<dbReference type="GO" id="GO:1990961">
    <property type="term" value="P:xenobiotic detoxification by transmembrane export across the plasma membrane"/>
    <property type="evidence" value="ECO:0007669"/>
    <property type="project" value="InterPro"/>
</dbReference>
<keyword evidence="7 8" id="KW-0472">Membrane</keyword>
<dbReference type="RefSeq" id="WP_073227071.1">
    <property type="nucleotide sequence ID" value="NZ_FQUQ01000001.1"/>
</dbReference>
<dbReference type="InterPro" id="IPR011701">
    <property type="entry name" value="MFS"/>
</dbReference>
<evidence type="ECO:0000256" key="1">
    <source>
        <dbReference type="ARBA" id="ARBA00004651"/>
    </source>
</evidence>
<name>A0A1M4UGQ5_9SPHI</name>
<comment type="subcellular location">
    <subcellularLocation>
        <location evidence="1">Cell membrane</location>
        <topology evidence="1">Multi-pass membrane protein</topology>
    </subcellularLocation>
</comment>
<keyword evidence="5 8" id="KW-0812">Transmembrane</keyword>
<keyword evidence="11" id="KW-1185">Reference proteome</keyword>
<sequence>MKKKPNLLLLIVLIMFPQFVETIYSPALPDIAREFRVSSHQAALTISIYFIAFAIGVICWGILSDVIGRKKSMVWGLVTYGIGAITALLAKDFNMILVARVIAAFGAAVGSIITQTILRDIYEKEELSRVFSIIGISLSISPVIGFLTGGIATKSYGYSGVFMMVLWLAIVLIICTLLFLPETKRMSDTKPAIISTLNELLHDKMIWISAFLVAFFNIMLFSYYSIAPFLFDKAGYSAEEFGYSGILLAIGSLGGGVINKKLIYQKVPAQRLIFLASVIALLGGVGVLMLQGSLWFLLPTLLIVIAFGIAIPNILSQALIKYKHIAGTAGAIFGLMYYVFIGLGLTISGLVQNFGLIITVFSLLSVFLITMYKNR</sequence>
<dbReference type="Pfam" id="PF07690">
    <property type="entry name" value="MFS_1"/>
    <property type="match status" value="1"/>
</dbReference>
<evidence type="ECO:0000256" key="7">
    <source>
        <dbReference type="ARBA" id="ARBA00023136"/>
    </source>
</evidence>
<feature type="transmembrane region" description="Helical" evidence="8">
    <location>
        <begin position="130"/>
        <end position="152"/>
    </location>
</feature>
<keyword evidence="6 8" id="KW-1133">Transmembrane helix</keyword>
<dbReference type="AlphaFoldDB" id="A0A1M4UGQ5"/>
<dbReference type="GO" id="GO:0005886">
    <property type="term" value="C:plasma membrane"/>
    <property type="evidence" value="ECO:0007669"/>
    <property type="project" value="UniProtKB-SubCell"/>
</dbReference>
<evidence type="ECO:0000256" key="2">
    <source>
        <dbReference type="ARBA" id="ARBA00006236"/>
    </source>
</evidence>
<feature type="transmembrane region" description="Helical" evidence="8">
    <location>
        <begin position="96"/>
        <end position="118"/>
    </location>
</feature>
<comment type="similarity">
    <text evidence="2">Belongs to the major facilitator superfamily. Bcr/CmlA family.</text>
</comment>
<dbReference type="GO" id="GO:0042910">
    <property type="term" value="F:xenobiotic transmembrane transporter activity"/>
    <property type="evidence" value="ECO:0007669"/>
    <property type="project" value="InterPro"/>
</dbReference>
<protein>
    <submittedName>
        <fullName evidence="10">Drug resistance transporter, Bcr/CflA subfamily</fullName>
    </submittedName>
</protein>
<feature type="transmembrane region" description="Helical" evidence="8">
    <location>
        <begin position="327"/>
        <end position="348"/>
    </location>
</feature>
<dbReference type="Proteomes" id="UP000184287">
    <property type="component" value="Unassembled WGS sequence"/>
</dbReference>
<feature type="domain" description="Major facilitator superfamily (MFS) profile" evidence="9">
    <location>
        <begin position="6"/>
        <end position="375"/>
    </location>
</feature>
<dbReference type="InterPro" id="IPR036259">
    <property type="entry name" value="MFS_trans_sf"/>
</dbReference>
<keyword evidence="4" id="KW-1003">Cell membrane</keyword>
<feature type="transmembrane region" description="Helical" evidence="8">
    <location>
        <begin position="46"/>
        <end position="66"/>
    </location>
</feature>
<dbReference type="PANTHER" id="PTHR23502:SF137">
    <property type="entry name" value="MAJOR FACILITATOR SUPERFAMILY (MFS) TRANSPORTER-RELATED"/>
    <property type="match status" value="1"/>
</dbReference>
<gene>
    <name evidence="10" type="ORF">SAMN04488522_101549</name>
</gene>
<dbReference type="Gene3D" id="1.20.1720.10">
    <property type="entry name" value="Multidrug resistance protein D"/>
    <property type="match status" value="1"/>
</dbReference>
<evidence type="ECO:0000313" key="11">
    <source>
        <dbReference type="Proteomes" id="UP000184287"/>
    </source>
</evidence>
<feature type="transmembrane region" description="Helical" evidence="8">
    <location>
        <begin position="205"/>
        <end position="226"/>
    </location>
</feature>
<reference evidence="11" key="1">
    <citation type="submission" date="2016-11" db="EMBL/GenBank/DDBJ databases">
        <authorList>
            <person name="Varghese N."/>
            <person name="Submissions S."/>
        </authorList>
    </citation>
    <scope>NUCLEOTIDE SEQUENCE [LARGE SCALE GENOMIC DNA]</scope>
    <source>
        <strain evidence="11">DSM 16990</strain>
    </source>
</reference>
<dbReference type="NCBIfam" id="TIGR00710">
    <property type="entry name" value="efflux_Bcr_CflA"/>
    <property type="match status" value="1"/>
</dbReference>
<evidence type="ECO:0000313" key="10">
    <source>
        <dbReference type="EMBL" id="SHE55740.1"/>
    </source>
</evidence>